<dbReference type="Proteomes" id="UP000706039">
    <property type="component" value="Unassembled WGS sequence"/>
</dbReference>
<protein>
    <recommendedName>
        <fullName evidence="4">TRAP transporter small permease</fullName>
    </recommendedName>
</protein>
<comment type="caution">
    <text evidence="2">The sequence shown here is derived from an EMBL/GenBank/DDBJ whole genome shotgun (WGS) entry which is preliminary data.</text>
</comment>
<sequence length="206" mass="22758">MDIDEGQKWSALATIWQTPADAIDVAHVQRQLHRRARNAAILFAVDLAQGIVQILLGLFLLYRGDWPSRLVGISLLLFGGFAIGLALWTRFAMDRASLANADGAFRVSIRQAEAGIRWAISGYCVAATGIVLLLVLGYAHADPAYRSLVPLPYWEKAVFAIAYLGLLLWRCTRLLRENRRYLRGLHAIEDDLFPPEPAMGLSGADG</sequence>
<keyword evidence="1" id="KW-1133">Transmembrane helix</keyword>
<gene>
    <name evidence="2" type="ORF">K7G82_18955</name>
</gene>
<feature type="transmembrane region" description="Helical" evidence="1">
    <location>
        <begin position="153"/>
        <end position="171"/>
    </location>
</feature>
<name>A0ABS7PST0_9SPHN</name>
<evidence type="ECO:0008006" key="4">
    <source>
        <dbReference type="Google" id="ProtNLM"/>
    </source>
</evidence>
<keyword evidence="1" id="KW-0472">Membrane</keyword>
<organism evidence="2 3">
    <name type="scientific">Sphingomonas colocasiae</name>
    <dbReference type="NCBI Taxonomy" id="1848973"/>
    <lineage>
        <taxon>Bacteria</taxon>
        <taxon>Pseudomonadati</taxon>
        <taxon>Pseudomonadota</taxon>
        <taxon>Alphaproteobacteria</taxon>
        <taxon>Sphingomonadales</taxon>
        <taxon>Sphingomonadaceae</taxon>
        <taxon>Sphingomonas</taxon>
    </lineage>
</organism>
<feature type="transmembrane region" description="Helical" evidence="1">
    <location>
        <begin position="118"/>
        <end position="141"/>
    </location>
</feature>
<feature type="transmembrane region" description="Helical" evidence="1">
    <location>
        <begin position="39"/>
        <end position="62"/>
    </location>
</feature>
<evidence type="ECO:0000256" key="1">
    <source>
        <dbReference type="SAM" id="Phobius"/>
    </source>
</evidence>
<dbReference type="RefSeq" id="WP_222991504.1">
    <property type="nucleotide sequence ID" value="NZ_JAINVV010000009.1"/>
</dbReference>
<keyword evidence="1" id="KW-0812">Transmembrane</keyword>
<feature type="transmembrane region" description="Helical" evidence="1">
    <location>
        <begin position="68"/>
        <end position="88"/>
    </location>
</feature>
<reference evidence="2 3" key="1">
    <citation type="submission" date="2021-08" db="EMBL/GenBank/DDBJ databases">
        <authorList>
            <person name="Tuo L."/>
        </authorList>
    </citation>
    <scope>NUCLEOTIDE SEQUENCE [LARGE SCALE GENOMIC DNA]</scope>
    <source>
        <strain evidence="2 3">JCM 31229</strain>
    </source>
</reference>
<dbReference type="EMBL" id="JAINVV010000009">
    <property type="protein sequence ID" value="MBY8824392.1"/>
    <property type="molecule type" value="Genomic_DNA"/>
</dbReference>
<evidence type="ECO:0000313" key="3">
    <source>
        <dbReference type="Proteomes" id="UP000706039"/>
    </source>
</evidence>
<proteinExistence type="predicted"/>
<accession>A0ABS7PST0</accession>
<evidence type="ECO:0000313" key="2">
    <source>
        <dbReference type="EMBL" id="MBY8824392.1"/>
    </source>
</evidence>
<keyword evidence="3" id="KW-1185">Reference proteome</keyword>